<dbReference type="Proteomes" id="UP001187192">
    <property type="component" value="Unassembled WGS sequence"/>
</dbReference>
<dbReference type="AlphaFoldDB" id="A0AA88DDA3"/>
<comment type="caution">
    <text evidence="1">The sequence shown here is derived from an EMBL/GenBank/DDBJ whole genome shotgun (WGS) entry which is preliminary data.</text>
</comment>
<evidence type="ECO:0000313" key="2">
    <source>
        <dbReference type="Proteomes" id="UP001187192"/>
    </source>
</evidence>
<accession>A0AA88DDA3</accession>
<reference evidence="1" key="1">
    <citation type="submission" date="2023-07" db="EMBL/GenBank/DDBJ databases">
        <title>draft genome sequence of fig (Ficus carica).</title>
        <authorList>
            <person name="Takahashi T."/>
            <person name="Nishimura K."/>
        </authorList>
    </citation>
    <scope>NUCLEOTIDE SEQUENCE</scope>
</reference>
<sequence length="104" mass="12227">MVLDRWALSRQLCRRIMVDMVEVMVMEVIIGTAEIINGKETEMMITIMSPLRDMRTMNRGRTLIMTQDRKRIQGFGRVVTLMMKRKMNESDDLSKIDFELANKL</sequence>
<protein>
    <submittedName>
        <fullName evidence="1">Uncharacterized protein</fullName>
    </submittedName>
</protein>
<evidence type="ECO:0000313" key="1">
    <source>
        <dbReference type="EMBL" id="GMN53860.1"/>
    </source>
</evidence>
<proteinExistence type="predicted"/>
<keyword evidence="2" id="KW-1185">Reference proteome</keyword>
<name>A0AA88DDA3_FICCA</name>
<dbReference type="EMBL" id="BTGU01000048">
    <property type="protein sequence ID" value="GMN53860.1"/>
    <property type="molecule type" value="Genomic_DNA"/>
</dbReference>
<gene>
    <name evidence="1" type="ORF">TIFTF001_022983</name>
</gene>
<organism evidence="1 2">
    <name type="scientific">Ficus carica</name>
    <name type="common">Common fig</name>
    <dbReference type="NCBI Taxonomy" id="3494"/>
    <lineage>
        <taxon>Eukaryota</taxon>
        <taxon>Viridiplantae</taxon>
        <taxon>Streptophyta</taxon>
        <taxon>Embryophyta</taxon>
        <taxon>Tracheophyta</taxon>
        <taxon>Spermatophyta</taxon>
        <taxon>Magnoliopsida</taxon>
        <taxon>eudicotyledons</taxon>
        <taxon>Gunneridae</taxon>
        <taxon>Pentapetalae</taxon>
        <taxon>rosids</taxon>
        <taxon>fabids</taxon>
        <taxon>Rosales</taxon>
        <taxon>Moraceae</taxon>
        <taxon>Ficeae</taxon>
        <taxon>Ficus</taxon>
    </lineage>
</organism>